<proteinExistence type="predicted"/>
<name>A0A3B0UWS7_9ZZZZ</name>
<gene>
    <name evidence="1" type="ORF">MNBD_CHLOROFLEXI01-1009</name>
</gene>
<organism evidence="1">
    <name type="scientific">hydrothermal vent metagenome</name>
    <dbReference type="NCBI Taxonomy" id="652676"/>
    <lineage>
        <taxon>unclassified sequences</taxon>
        <taxon>metagenomes</taxon>
        <taxon>ecological metagenomes</taxon>
    </lineage>
</organism>
<evidence type="ECO:0000313" key="1">
    <source>
        <dbReference type="EMBL" id="VAW33300.1"/>
    </source>
</evidence>
<protein>
    <submittedName>
        <fullName evidence="1">Uncharacterized protein</fullName>
    </submittedName>
</protein>
<accession>A0A3B0UWS7</accession>
<reference evidence="1" key="1">
    <citation type="submission" date="2018-06" db="EMBL/GenBank/DDBJ databases">
        <authorList>
            <person name="Zhirakovskaya E."/>
        </authorList>
    </citation>
    <scope>NUCLEOTIDE SEQUENCE</scope>
</reference>
<dbReference type="EMBL" id="UOEU01000439">
    <property type="protein sequence ID" value="VAW33300.1"/>
    <property type="molecule type" value="Genomic_DNA"/>
</dbReference>
<dbReference type="AlphaFoldDB" id="A0A3B0UWS7"/>
<sequence>MKKRKHLSADGLFKIIKKEFKKVKDHRPINVEIPLENALMSGFALFSLKEPSLSTPAYVFGYTRVGLATPCPVQKNFCSGTYWPLTREGRHQKT</sequence>